<sequence length="176" mass="19584">MFPSITRWFLPLYLGSYTKWKAAYSEIREAGSALPTVLDQISDPKWWGVSSLVLCAALLAAEIPRDDQFALILGDGDIHPVTQLEKILHDLFSETRGIGTLDRDFCEEVVRWFKLTASHACPQWKYSGDILEYSTTGTTRLREVSRTSMGEVGAALINSVLVVQNGQGIGEQEAMM</sequence>
<keyword evidence="2" id="KW-1185">Reference proteome</keyword>
<dbReference type="HOGENOM" id="CLU_1526116_0_0_1"/>
<dbReference type="Proteomes" id="UP000054279">
    <property type="component" value="Unassembled WGS sequence"/>
</dbReference>
<gene>
    <name evidence="1" type="ORF">M422DRAFT_270257</name>
</gene>
<evidence type="ECO:0000313" key="1">
    <source>
        <dbReference type="EMBL" id="KIJ28480.1"/>
    </source>
</evidence>
<protein>
    <submittedName>
        <fullName evidence="1">Uncharacterized protein</fullName>
    </submittedName>
</protein>
<dbReference type="EMBL" id="KN837305">
    <property type="protein sequence ID" value="KIJ28480.1"/>
    <property type="molecule type" value="Genomic_DNA"/>
</dbReference>
<accession>A0A0C9UTJ6</accession>
<evidence type="ECO:0000313" key="2">
    <source>
        <dbReference type="Proteomes" id="UP000054279"/>
    </source>
</evidence>
<proteinExistence type="predicted"/>
<dbReference type="AlphaFoldDB" id="A0A0C9UTJ6"/>
<organism evidence="1 2">
    <name type="scientific">Sphaerobolus stellatus (strain SS14)</name>
    <dbReference type="NCBI Taxonomy" id="990650"/>
    <lineage>
        <taxon>Eukaryota</taxon>
        <taxon>Fungi</taxon>
        <taxon>Dikarya</taxon>
        <taxon>Basidiomycota</taxon>
        <taxon>Agaricomycotina</taxon>
        <taxon>Agaricomycetes</taxon>
        <taxon>Phallomycetidae</taxon>
        <taxon>Geastrales</taxon>
        <taxon>Sphaerobolaceae</taxon>
        <taxon>Sphaerobolus</taxon>
    </lineage>
</organism>
<reference evidence="1 2" key="1">
    <citation type="submission" date="2014-06" db="EMBL/GenBank/DDBJ databases">
        <title>Evolutionary Origins and Diversification of the Mycorrhizal Mutualists.</title>
        <authorList>
            <consortium name="DOE Joint Genome Institute"/>
            <consortium name="Mycorrhizal Genomics Consortium"/>
            <person name="Kohler A."/>
            <person name="Kuo A."/>
            <person name="Nagy L.G."/>
            <person name="Floudas D."/>
            <person name="Copeland A."/>
            <person name="Barry K.W."/>
            <person name="Cichocki N."/>
            <person name="Veneault-Fourrey C."/>
            <person name="LaButti K."/>
            <person name="Lindquist E.A."/>
            <person name="Lipzen A."/>
            <person name="Lundell T."/>
            <person name="Morin E."/>
            <person name="Murat C."/>
            <person name="Riley R."/>
            <person name="Ohm R."/>
            <person name="Sun H."/>
            <person name="Tunlid A."/>
            <person name="Henrissat B."/>
            <person name="Grigoriev I.V."/>
            <person name="Hibbett D.S."/>
            <person name="Martin F."/>
        </authorList>
    </citation>
    <scope>NUCLEOTIDE SEQUENCE [LARGE SCALE GENOMIC DNA]</scope>
    <source>
        <strain evidence="1 2">SS14</strain>
    </source>
</reference>
<name>A0A0C9UTJ6_SPHS4</name>